<evidence type="ECO:0008006" key="5">
    <source>
        <dbReference type="Google" id="ProtNLM"/>
    </source>
</evidence>
<keyword evidence="4" id="KW-1185">Reference proteome</keyword>
<dbReference type="EMBL" id="KQ414617">
    <property type="protein sequence ID" value="KOC68343.1"/>
    <property type="molecule type" value="Genomic_DNA"/>
</dbReference>
<keyword evidence="2" id="KW-0472">Membrane</keyword>
<feature type="transmembrane region" description="Helical" evidence="2">
    <location>
        <begin position="366"/>
        <end position="383"/>
    </location>
</feature>
<organism evidence="3 4">
    <name type="scientific">Habropoda laboriosa</name>
    <dbReference type="NCBI Taxonomy" id="597456"/>
    <lineage>
        <taxon>Eukaryota</taxon>
        <taxon>Metazoa</taxon>
        <taxon>Ecdysozoa</taxon>
        <taxon>Arthropoda</taxon>
        <taxon>Hexapoda</taxon>
        <taxon>Insecta</taxon>
        <taxon>Pterygota</taxon>
        <taxon>Neoptera</taxon>
        <taxon>Endopterygota</taxon>
        <taxon>Hymenoptera</taxon>
        <taxon>Apocrita</taxon>
        <taxon>Aculeata</taxon>
        <taxon>Apoidea</taxon>
        <taxon>Anthophila</taxon>
        <taxon>Apidae</taxon>
        <taxon>Habropoda</taxon>
    </lineage>
</organism>
<feature type="transmembrane region" description="Helical" evidence="2">
    <location>
        <begin position="490"/>
        <end position="512"/>
    </location>
</feature>
<feature type="transmembrane region" description="Helical" evidence="2">
    <location>
        <begin position="145"/>
        <end position="164"/>
    </location>
</feature>
<evidence type="ECO:0000256" key="2">
    <source>
        <dbReference type="SAM" id="Phobius"/>
    </source>
</evidence>
<feature type="transmembrane region" description="Helical" evidence="2">
    <location>
        <begin position="562"/>
        <end position="585"/>
    </location>
</feature>
<accession>A0A0L7RC03</accession>
<feature type="transmembrane region" description="Helical" evidence="2">
    <location>
        <begin position="176"/>
        <end position="196"/>
    </location>
</feature>
<evidence type="ECO:0000313" key="4">
    <source>
        <dbReference type="Proteomes" id="UP000053825"/>
    </source>
</evidence>
<keyword evidence="2" id="KW-1133">Transmembrane helix</keyword>
<name>A0A0L7RC03_9HYME</name>
<sequence length="707" mass="79465">MSSSVDNTSNSNERKVKSLNDIPVVFGNHSRARKSSKTSKVSLAEHETNDRVEKLNRDKRHAFFSQKIILKPEDRKESFFDARTFAERNNNGDDSANDVDVNKEEQLIASLKIDPLDASNCLTTLSREEEITKRGSRIRSRKQKLVLSIIDAFLSLVIIAPMTVGFWRGTWTLMDIYGDMAIIGATSGGLVTLMVFRSVRNLISIPSVIAVDKLSYVFRFPTRYKSTLRIVSGIENLNEIDRSEESAGRKRRSFRCLKNDCLLVELVESTACRHAPPKRAYHHNLESCMMSGATRLDQDWMRMVELRGGTGMTSGLSGRSSSRLHYMILTILDTVFSATVAAPAVVGYWRGTWGLSDVYVYPEDPVLSSLTSIVIGFIGLYAFNVSQHALNELLHPDKHRLSYYVGSRLYTAVFGFCCVNAWRGAWQALDQYTEHTASTVFATTAVSLLALAIMRAVRNISAPPFSLCLDSCPGYFEVQTMFRVNNTRDWSLYLLDCAFSVGVVGTLVVFVWRGVWILLDIYLFPEDREYSAIGSLAIGYVIVTVTFSLQPLMRYVCARLQGLARLIAADGFLLLSFLGTVNVWRGIWNVLDLWLVPDNPELSCWITHIGCFVFLVLLNCSNSILVRGIYIDAEEDDGKCVVFPCHYLRLFFKVEREKKEARRRNLLVASKDFRPRPDGNAKDTENGALLPNSTATTILPTNPESLV</sequence>
<dbReference type="PANTHER" id="PTHR35270">
    <property type="entry name" value="FUSELESS, ISOFORM A"/>
    <property type="match status" value="1"/>
</dbReference>
<dbReference type="InterPro" id="IPR032751">
    <property type="entry name" value="Fuseless"/>
</dbReference>
<dbReference type="GO" id="GO:0007270">
    <property type="term" value="P:neuron-neuron synaptic transmission"/>
    <property type="evidence" value="ECO:0007669"/>
    <property type="project" value="TreeGrafter"/>
</dbReference>
<dbReference type="GO" id="GO:0042734">
    <property type="term" value="C:presynaptic membrane"/>
    <property type="evidence" value="ECO:0007669"/>
    <property type="project" value="TreeGrafter"/>
</dbReference>
<dbReference type="Pfam" id="PF15993">
    <property type="entry name" value="Fuseless"/>
    <property type="match status" value="2"/>
</dbReference>
<dbReference type="PANTHER" id="PTHR35270:SF2">
    <property type="entry name" value="FUSELESS, ISOFORM A"/>
    <property type="match status" value="1"/>
</dbReference>
<feature type="region of interest" description="Disordered" evidence="1">
    <location>
        <begin position="673"/>
        <end position="694"/>
    </location>
</feature>
<dbReference type="Proteomes" id="UP000053825">
    <property type="component" value="Unassembled WGS sequence"/>
</dbReference>
<dbReference type="OrthoDB" id="45313at2759"/>
<feature type="compositionally biased region" description="Polar residues" evidence="1">
    <location>
        <begin position="1"/>
        <end position="11"/>
    </location>
</feature>
<protein>
    <recommendedName>
        <fullName evidence="5">Transmembrane protein</fullName>
    </recommendedName>
</protein>
<feature type="transmembrane region" description="Helical" evidence="2">
    <location>
        <begin position="605"/>
        <end position="625"/>
    </location>
</feature>
<dbReference type="AlphaFoldDB" id="A0A0L7RC03"/>
<feature type="transmembrane region" description="Helical" evidence="2">
    <location>
        <begin position="403"/>
        <end position="425"/>
    </location>
</feature>
<feature type="transmembrane region" description="Helical" evidence="2">
    <location>
        <begin position="437"/>
        <end position="457"/>
    </location>
</feature>
<evidence type="ECO:0000256" key="1">
    <source>
        <dbReference type="SAM" id="MobiDB-lite"/>
    </source>
</evidence>
<evidence type="ECO:0000313" key="3">
    <source>
        <dbReference type="EMBL" id="KOC68343.1"/>
    </source>
</evidence>
<dbReference type="GO" id="GO:0070073">
    <property type="term" value="P:clustering of voltage-gated calcium channels"/>
    <property type="evidence" value="ECO:0007669"/>
    <property type="project" value="TreeGrafter"/>
</dbReference>
<dbReference type="GO" id="GO:0007274">
    <property type="term" value="P:neuromuscular synaptic transmission"/>
    <property type="evidence" value="ECO:0007669"/>
    <property type="project" value="TreeGrafter"/>
</dbReference>
<reference evidence="3 4" key="1">
    <citation type="submission" date="2015-07" db="EMBL/GenBank/DDBJ databases">
        <title>The genome of Habropoda laboriosa.</title>
        <authorList>
            <person name="Pan H."/>
            <person name="Kapheim K."/>
        </authorList>
    </citation>
    <scope>NUCLEOTIDE SEQUENCE [LARGE SCALE GENOMIC DNA]</scope>
    <source>
        <strain evidence="3">0110345459</strain>
    </source>
</reference>
<feature type="transmembrane region" description="Helical" evidence="2">
    <location>
        <begin position="326"/>
        <end position="346"/>
    </location>
</feature>
<feature type="region of interest" description="Disordered" evidence="1">
    <location>
        <begin position="1"/>
        <end position="47"/>
    </location>
</feature>
<proteinExistence type="predicted"/>
<feature type="transmembrane region" description="Helical" evidence="2">
    <location>
        <begin position="532"/>
        <end position="550"/>
    </location>
</feature>
<keyword evidence="2" id="KW-0812">Transmembrane</keyword>
<feature type="compositionally biased region" description="Basic and acidic residues" evidence="1">
    <location>
        <begin position="673"/>
        <end position="685"/>
    </location>
</feature>
<gene>
    <name evidence="3" type="ORF">WH47_03501</name>
</gene>